<accession>A0A699H8M6</accession>
<name>A0A699H8M6_TANCI</name>
<reference evidence="2" key="1">
    <citation type="journal article" date="2019" name="Sci. Rep.">
        <title>Draft genome of Tanacetum cinerariifolium, the natural source of mosquito coil.</title>
        <authorList>
            <person name="Yamashiro T."/>
            <person name="Shiraishi A."/>
            <person name="Satake H."/>
            <person name="Nakayama K."/>
        </authorList>
    </citation>
    <scope>NUCLEOTIDE SEQUENCE</scope>
</reference>
<gene>
    <name evidence="2" type="ORF">Tci_333955</name>
</gene>
<comment type="caution">
    <text evidence="2">The sequence shown here is derived from an EMBL/GenBank/DDBJ whole genome shotgun (WGS) entry which is preliminary data.</text>
</comment>
<evidence type="ECO:0000313" key="2">
    <source>
        <dbReference type="EMBL" id="GEX61980.1"/>
    </source>
</evidence>
<dbReference type="AlphaFoldDB" id="A0A699H8M6"/>
<feature type="compositionally biased region" description="Basic and acidic residues" evidence="1">
    <location>
        <begin position="255"/>
        <end position="281"/>
    </location>
</feature>
<feature type="region of interest" description="Disordered" evidence="1">
    <location>
        <begin position="322"/>
        <end position="367"/>
    </location>
</feature>
<organism evidence="2">
    <name type="scientific">Tanacetum cinerariifolium</name>
    <name type="common">Dalmatian daisy</name>
    <name type="synonym">Chrysanthemum cinerariifolium</name>
    <dbReference type="NCBI Taxonomy" id="118510"/>
    <lineage>
        <taxon>Eukaryota</taxon>
        <taxon>Viridiplantae</taxon>
        <taxon>Streptophyta</taxon>
        <taxon>Embryophyta</taxon>
        <taxon>Tracheophyta</taxon>
        <taxon>Spermatophyta</taxon>
        <taxon>Magnoliopsida</taxon>
        <taxon>eudicotyledons</taxon>
        <taxon>Gunneridae</taxon>
        <taxon>Pentapetalae</taxon>
        <taxon>asterids</taxon>
        <taxon>campanulids</taxon>
        <taxon>Asterales</taxon>
        <taxon>Asteraceae</taxon>
        <taxon>Asteroideae</taxon>
        <taxon>Anthemideae</taxon>
        <taxon>Anthemidinae</taxon>
        <taxon>Tanacetum</taxon>
    </lineage>
</organism>
<dbReference type="EMBL" id="BKCJ010119337">
    <property type="protein sequence ID" value="GEX61980.1"/>
    <property type="molecule type" value="Genomic_DNA"/>
</dbReference>
<feature type="region of interest" description="Disordered" evidence="1">
    <location>
        <begin position="50"/>
        <end position="72"/>
    </location>
</feature>
<feature type="region of interest" description="Disordered" evidence="1">
    <location>
        <begin position="246"/>
        <end position="292"/>
    </location>
</feature>
<sequence>MAKNGKRFGFVKFINVFNEERLVNNLCTVWIDRYKLHANIARFKRSQAKNVGDGGMKRNEQAAPKQNLKTNTAKRDGKSYVGALKGDKYAEVQILKPESSLVLGDECLVSKEMSKALFGRVKEFVTLTNLKIAMSDEGFVDLKIKYMGEFWVMLEFKSEESNLSFKTNVSVASWFYQIIEASLDFTIEGRVAWVEVEGIPFKLWSGNSFSRIASKWGKLLDVDENEDSCFHSKRLCIHTNSDFNDELDEEEDQDDIKSNDDTSDIHKMDGTGDNSEGKEVPDTIFEDDEGIRSRAEGELKDEDIDNSDDPFNIYHLLNKNKNRKDNVTSGSSLTHPLGFTPAFDEENKDIPTADNSARNDETSRGINKGNFIDASSVCRDNCNSNENGVESKASGHFKNSERPRTGGSILGLLDEVVRVGHIMGYKMKGVISNMTEIIESQGADLTRQNMMLNVVYAPRENREKQSLWEYLQQVISKWNGVVVVMGDFNEIRFKSDRFG</sequence>
<feature type="non-terminal residue" evidence="2">
    <location>
        <position position="499"/>
    </location>
</feature>
<protein>
    <submittedName>
        <fullName evidence="2">Nucleotide-binding alpha-beta plait domain-containing protein</fullName>
    </submittedName>
</protein>
<proteinExistence type="predicted"/>
<evidence type="ECO:0000256" key="1">
    <source>
        <dbReference type="SAM" id="MobiDB-lite"/>
    </source>
</evidence>